<accession>A0AAP0G613</accession>
<dbReference type="Proteomes" id="UP001418222">
    <property type="component" value="Unassembled WGS sequence"/>
</dbReference>
<feature type="signal peptide" evidence="5">
    <location>
        <begin position="1"/>
        <end position="25"/>
    </location>
</feature>
<feature type="domain" description="Purple acid phosphatase N-terminal" evidence="8">
    <location>
        <begin position="55"/>
        <end position="142"/>
    </location>
</feature>
<protein>
    <recommendedName>
        <fullName evidence="5">Purple acid phosphatase</fullName>
        <ecNumber evidence="5">3.1.3.2</ecNumber>
    </recommendedName>
</protein>
<dbReference type="SUPFAM" id="SSF56300">
    <property type="entry name" value="Metallo-dependent phosphatases"/>
    <property type="match status" value="1"/>
</dbReference>
<evidence type="ECO:0000313" key="10">
    <source>
        <dbReference type="Proteomes" id="UP001418222"/>
    </source>
</evidence>
<feature type="domain" description="Purple acid phosphatase C-terminal" evidence="7">
    <location>
        <begin position="359"/>
        <end position="421"/>
    </location>
</feature>
<proteinExistence type="inferred from homology"/>
<dbReference type="InterPro" id="IPR025733">
    <property type="entry name" value="PAPs_C"/>
</dbReference>
<keyword evidence="4" id="KW-0325">Glycoprotein</keyword>
<feature type="domain" description="Calcineurin-like phosphoesterase" evidence="6">
    <location>
        <begin position="149"/>
        <end position="343"/>
    </location>
</feature>
<dbReference type="InterPro" id="IPR015914">
    <property type="entry name" value="PAPs_N"/>
</dbReference>
<dbReference type="PANTHER" id="PTHR22953">
    <property type="entry name" value="ACID PHOSPHATASE RELATED"/>
    <property type="match status" value="1"/>
</dbReference>
<keyword evidence="10" id="KW-1185">Reference proteome</keyword>
<comment type="similarity">
    <text evidence="1 5">Belongs to the metallophosphoesterase superfamily. Purple acid phosphatase family.</text>
</comment>
<evidence type="ECO:0000256" key="3">
    <source>
        <dbReference type="ARBA" id="ARBA00022801"/>
    </source>
</evidence>
<dbReference type="EC" id="3.1.3.2" evidence="5"/>
<dbReference type="GO" id="GO:0003993">
    <property type="term" value="F:acid phosphatase activity"/>
    <property type="evidence" value="ECO:0007669"/>
    <property type="project" value="UniProtKB-EC"/>
</dbReference>
<dbReference type="EMBL" id="JBBWWQ010000009">
    <property type="protein sequence ID" value="KAK8938996.1"/>
    <property type="molecule type" value="Genomic_DNA"/>
</dbReference>
<dbReference type="InterPro" id="IPR041792">
    <property type="entry name" value="MPP_PAP"/>
</dbReference>
<gene>
    <name evidence="9" type="primary">PAP22</name>
    <name evidence="9" type="ORF">KSP39_PZI011446</name>
</gene>
<dbReference type="Gene3D" id="2.60.40.380">
    <property type="entry name" value="Purple acid phosphatase-like, N-terminal"/>
    <property type="match status" value="1"/>
</dbReference>
<dbReference type="InterPro" id="IPR039331">
    <property type="entry name" value="PAPs-like"/>
</dbReference>
<reference evidence="9 10" key="1">
    <citation type="journal article" date="2022" name="Nat. Plants">
        <title>Genomes of leafy and leafless Platanthera orchids illuminate the evolution of mycoheterotrophy.</title>
        <authorList>
            <person name="Li M.H."/>
            <person name="Liu K.W."/>
            <person name="Li Z."/>
            <person name="Lu H.C."/>
            <person name="Ye Q.L."/>
            <person name="Zhang D."/>
            <person name="Wang J.Y."/>
            <person name="Li Y.F."/>
            <person name="Zhong Z.M."/>
            <person name="Liu X."/>
            <person name="Yu X."/>
            <person name="Liu D.K."/>
            <person name="Tu X.D."/>
            <person name="Liu B."/>
            <person name="Hao Y."/>
            <person name="Liao X.Y."/>
            <person name="Jiang Y.T."/>
            <person name="Sun W.H."/>
            <person name="Chen J."/>
            <person name="Chen Y.Q."/>
            <person name="Ai Y."/>
            <person name="Zhai J.W."/>
            <person name="Wu S.S."/>
            <person name="Zhou Z."/>
            <person name="Hsiao Y.Y."/>
            <person name="Wu W.L."/>
            <person name="Chen Y.Y."/>
            <person name="Lin Y.F."/>
            <person name="Hsu J.L."/>
            <person name="Li C.Y."/>
            <person name="Wang Z.W."/>
            <person name="Zhao X."/>
            <person name="Zhong W.Y."/>
            <person name="Ma X.K."/>
            <person name="Ma L."/>
            <person name="Huang J."/>
            <person name="Chen G.Z."/>
            <person name="Huang M.Z."/>
            <person name="Huang L."/>
            <person name="Peng D.H."/>
            <person name="Luo Y.B."/>
            <person name="Zou S.Q."/>
            <person name="Chen S.P."/>
            <person name="Lan S."/>
            <person name="Tsai W.C."/>
            <person name="Van de Peer Y."/>
            <person name="Liu Z.J."/>
        </authorList>
    </citation>
    <scope>NUCLEOTIDE SEQUENCE [LARGE SCALE GENOMIC DNA]</scope>
    <source>
        <strain evidence="9">Lor287</strain>
    </source>
</reference>
<dbReference type="PANTHER" id="PTHR22953:SF153">
    <property type="entry name" value="PURPLE ACID PHOSPHATASE"/>
    <property type="match status" value="1"/>
</dbReference>
<sequence>MAAISLPRLLLNLAFAAVLAPLTVAGGTSAAAYNRPKPRPDLSITLDFDADGATPQQVHISMVGANKVRMMWITDDEAPATVDYGTEEGKYSESSTGSTHVYSFATYTSGKIHEVVIGPLDPDTVYFYRCGGNPGRELSFKTPPAGLPIKFTIVGDLGQTGWTSSTLDHVSKSNSDILLLPGDLSYADLDQSRWDSFGRLVEPLASSRPWMVTEGNHEIETIPLIESTPFKPYNARWHMPHEESASPSNLFYSFDAAGGSVHVLMLGSYADFATGSDQFKWLQADLAKLDRSKTPWLFALIHAPWYNSNKAHQGEGDEMRAALEQLLYAAGVDAVFAGHVHAYERFMSVYDNKEDGCGAVHITVGDGGNREGLASKYEKPQPSISLFREASFGHGQLYVQNSTHALWSWHRNDDDEAVVADSVWITSLASNPSCKNRN</sequence>
<dbReference type="CDD" id="cd00839">
    <property type="entry name" value="MPP_PAPs"/>
    <property type="match status" value="1"/>
</dbReference>
<dbReference type="InterPro" id="IPR008963">
    <property type="entry name" value="Purple_acid_Pase-like_N"/>
</dbReference>
<evidence type="ECO:0000259" key="6">
    <source>
        <dbReference type="Pfam" id="PF00149"/>
    </source>
</evidence>
<comment type="caution">
    <text evidence="9">The sequence shown here is derived from an EMBL/GenBank/DDBJ whole genome shotgun (WGS) entry which is preliminary data.</text>
</comment>
<dbReference type="AlphaFoldDB" id="A0AAP0G613"/>
<evidence type="ECO:0000256" key="5">
    <source>
        <dbReference type="RuleBase" id="RU361203"/>
    </source>
</evidence>
<keyword evidence="3 5" id="KW-0378">Hydrolase</keyword>
<dbReference type="Pfam" id="PF14008">
    <property type="entry name" value="Metallophos_C"/>
    <property type="match status" value="1"/>
</dbReference>
<dbReference type="Pfam" id="PF16656">
    <property type="entry name" value="Pur_ac_phosph_N"/>
    <property type="match status" value="1"/>
</dbReference>
<dbReference type="Gene3D" id="3.60.21.10">
    <property type="match status" value="1"/>
</dbReference>
<evidence type="ECO:0000313" key="9">
    <source>
        <dbReference type="EMBL" id="KAK8938996.1"/>
    </source>
</evidence>
<feature type="chain" id="PRO_5042662960" description="Purple acid phosphatase" evidence="5">
    <location>
        <begin position="26"/>
        <end position="438"/>
    </location>
</feature>
<dbReference type="Pfam" id="PF00149">
    <property type="entry name" value="Metallophos"/>
    <property type="match status" value="1"/>
</dbReference>
<dbReference type="GO" id="GO:0046872">
    <property type="term" value="F:metal ion binding"/>
    <property type="evidence" value="ECO:0007669"/>
    <property type="project" value="InterPro"/>
</dbReference>
<evidence type="ECO:0000256" key="2">
    <source>
        <dbReference type="ARBA" id="ARBA00022729"/>
    </source>
</evidence>
<organism evidence="9 10">
    <name type="scientific">Platanthera zijinensis</name>
    <dbReference type="NCBI Taxonomy" id="2320716"/>
    <lineage>
        <taxon>Eukaryota</taxon>
        <taxon>Viridiplantae</taxon>
        <taxon>Streptophyta</taxon>
        <taxon>Embryophyta</taxon>
        <taxon>Tracheophyta</taxon>
        <taxon>Spermatophyta</taxon>
        <taxon>Magnoliopsida</taxon>
        <taxon>Liliopsida</taxon>
        <taxon>Asparagales</taxon>
        <taxon>Orchidaceae</taxon>
        <taxon>Orchidoideae</taxon>
        <taxon>Orchideae</taxon>
        <taxon>Orchidinae</taxon>
        <taxon>Platanthera</taxon>
    </lineage>
</organism>
<evidence type="ECO:0000259" key="7">
    <source>
        <dbReference type="Pfam" id="PF14008"/>
    </source>
</evidence>
<keyword evidence="2 5" id="KW-0732">Signal</keyword>
<dbReference type="SUPFAM" id="SSF49363">
    <property type="entry name" value="Purple acid phosphatase, N-terminal domain"/>
    <property type="match status" value="1"/>
</dbReference>
<evidence type="ECO:0000256" key="1">
    <source>
        <dbReference type="ARBA" id="ARBA00008723"/>
    </source>
</evidence>
<evidence type="ECO:0000256" key="4">
    <source>
        <dbReference type="ARBA" id="ARBA00023180"/>
    </source>
</evidence>
<comment type="catalytic activity">
    <reaction evidence="5">
        <text>a phosphate monoester + H2O = an alcohol + phosphate</text>
        <dbReference type="Rhea" id="RHEA:15017"/>
        <dbReference type="ChEBI" id="CHEBI:15377"/>
        <dbReference type="ChEBI" id="CHEBI:30879"/>
        <dbReference type="ChEBI" id="CHEBI:43474"/>
        <dbReference type="ChEBI" id="CHEBI:67140"/>
        <dbReference type="EC" id="3.1.3.2"/>
    </reaction>
</comment>
<evidence type="ECO:0000259" key="8">
    <source>
        <dbReference type="Pfam" id="PF16656"/>
    </source>
</evidence>
<dbReference type="InterPro" id="IPR029052">
    <property type="entry name" value="Metallo-depent_PP-like"/>
</dbReference>
<dbReference type="InterPro" id="IPR004843">
    <property type="entry name" value="Calcineurin-like_PHP"/>
</dbReference>
<name>A0AAP0G613_9ASPA</name>